<dbReference type="NCBIfam" id="NF009131">
    <property type="entry name" value="PRK12484.1"/>
    <property type="match status" value="1"/>
</dbReference>
<sequence length="491" mass="52855">MSAPAPSLHLRPPSALLTDLYQLTMMQGYFREGVHTQEATFDLYYRRNPYRGGYAVWAGLEVALDYLDTVRFAPAELDYLRGLGLFDEPFLTALAQWRFSAEVTAFPEGSVVFPNEPLLTVRGPLWEAQLVETALLNILNFQTLVATKAARCLSAAQGSAHGGAIVEFGTRRAQGPDGALGAARAAAVGGAAGTSNVQAAALYGLRPVGTHAHAWVESFPSELDAFRAYARLYPDATTLLLDTFDTLESGLPNALTVARELRAQGHELRGVRLDSGDLAYLSARVRAALDEAGFEKVQIMASNDLSEFVIESVIREGGRIDIYGVGTQLATGGGEGGGALGGVYKLVALAGEDRMKLTGDPRKTSVPGHKRVWRATDAGGRLVLDVIAAHGEPQPQAGERVSDPANPLRNSRLPAGLTWSEPRKVVMTGGQRRVPAEPLAVIQARAAADLARLPEGTLRLLNPHVYRVSLTRTLQEHRDALMGQLRERHGL</sequence>
<comment type="similarity">
    <text evidence="2 9">Belongs to the NAPRTase family.</text>
</comment>
<organism evidence="14 15">
    <name type="scientific">Deinococcus navajonensis</name>
    <dbReference type="NCBI Taxonomy" id="309884"/>
    <lineage>
        <taxon>Bacteria</taxon>
        <taxon>Thermotogati</taxon>
        <taxon>Deinococcota</taxon>
        <taxon>Deinococci</taxon>
        <taxon>Deinococcales</taxon>
        <taxon>Deinococcaceae</taxon>
        <taxon>Deinococcus</taxon>
    </lineage>
</organism>
<evidence type="ECO:0000256" key="10">
    <source>
        <dbReference type="SAM" id="MobiDB-lite"/>
    </source>
</evidence>
<name>A0ABV8XUA9_9DEIO</name>
<evidence type="ECO:0000259" key="13">
    <source>
        <dbReference type="Pfam" id="PF17956"/>
    </source>
</evidence>
<feature type="domain" description="Nicotinate phosphoribosyltransferase C-terminal" evidence="13">
    <location>
        <begin position="370"/>
        <end position="476"/>
    </location>
</feature>
<accession>A0ABV8XUA9</accession>
<keyword evidence="4" id="KW-0597">Phosphoprotein</keyword>
<dbReference type="EMBL" id="JBHSEH010000022">
    <property type="protein sequence ID" value="MFC4427438.1"/>
    <property type="molecule type" value="Genomic_DNA"/>
</dbReference>
<dbReference type="CDD" id="cd01570">
    <property type="entry name" value="NAPRTase_A"/>
    <property type="match status" value="1"/>
</dbReference>
<keyword evidence="6 9" id="KW-0662">Pyridine nucleotide biosynthesis</keyword>
<dbReference type="GO" id="GO:0004516">
    <property type="term" value="F:nicotinate phosphoribosyltransferase activity"/>
    <property type="evidence" value="ECO:0007669"/>
    <property type="project" value="UniProtKB-EC"/>
</dbReference>
<evidence type="ECO:0000256" key="9">
    <source>
        <dbReference type="RuleBase" id="RU365100"/>
    </source>
</evidence>
<dbReference type="SUPFAM" id="SSF51690">
    <property type="entry name" value="Nicotinate/Quinolinate PRTase C-terminal domain-like"/>
    <property type="match status" value="1"/>
</dbReference>
<dbReference type="Pfam" id="PF04095">
    <property type="entry name" value="NAPRTase"/>
    <property type="match status" value="1"/>
</dbReference>
<proteinExistence type="inferred from homology"/>
<feature type="domain" description="Nicotinate phosphoribosyltransferase N-terminal" evidence="12">
    <location>
        <begin position="16"/>
        <end position="140"/>
    </location>
</feature>
<keyword evidence="5 9" id="KW-0436">Ligase</keyword>
<dbReference type="InterPro" id="IPR036068">
    <property type="entry name" value="Nicotinate_pribotase-like_C"/>
</dbReference>
<evidence type="ECO:0000256" key="8">
    <source>
        <dbReference type="ARBA" id="ARBA00048668"/>
    </source>
</evidence>
<dbReference type="NCBIfam" id="NF006695">
    <property type="entry name" value="PRK09243.1-2"/>
    <property type="match status" value="1"/>
</dbReference>
<keyword evidence="7 9" id="KW-0808">Transferase</keyword>
<dbReference type="GO" id="GO:0016757">
    <property type="term" value="F:glycosyltransferase activity"/>
    <property type="evidence" value="ECO:0007669"/>
    <property type="project" value="UniProtKB-KW"/>
</dbReference>
<evidence type="ECO:0000256" key="1">
    <source>
        <dbReference type="ARBA" id="ARBA00004952"/>
    </source>
</evidence>
<evidence type="ECO:0000313" key="14">
    <source>
        <dbReference type="EMBL" id="MFC4427438.1"/>
    </source>
</evidence>
<dbReference type="PIRSF" id="PIRSF000484">
    <property type="entry name" value="NAPRT"/>
    <property type="match status" value="1"/>
</dbReference>
<dbReference type="Proteomes" id="UP001595998">
    <property type="component" value="Unassembled WGS sequence"/>
</dbReference>
<gene>
    <name evidence="14" type="ORF">ACFOZ9_14565</name>
</gene>
<dbReference type="EC" id="6.3.4.21" evidence="3 9"/>
<comment type="function">
    <text evidence="9">Catalyzes the first step in the biosynthesis of NAD from nicotinic acid, the ATP-dependent synthesis of beta-nicotinate D-ribonucleotide from nicotinate and 5-phospho-D-ribose 1-phosphate.</text>
</comment>
<dbReference type="PANTHER" id="PTHR11098:SF1">
    <property type="entry name" value="NICOTINATE PHOSPHORIBOSYLTRANSFERASE"/>
    <property type="match status" value="1"/>
</dbReference>
<evidence type="ECO:0000259" key="12">
    <source>
        <dbReference type="Pfam" id="PF17767"/>
    </source>
</evidence>
<dbReference type="Pfam" id="PF17767">
    <property type="entry name" value="NAPRTase_N"/>
    <property type="match status" value="1"/>
</dbReference>
<feature type="domain" description="Nicotinate/nicotinamide phosphoribosyltransferase" evidence="11">
    <location>
        <begin position="165"/>
        <end position="282"/>
    </location>
</feature>
<protein>
    <recommendedName>
        <fullName evidence="3 9">Nicotinate phosphoribosyltransferase</fullName>
        <ecNumber evidence="3 9">6.3.4.21</ecNumber>
    </recommendedName>
</protein>
<evidence type="ECO:0000259" key="11">
    <source>
        <dbReference type="Pfam" id="PF04095"/>
    </source>
</evidence>
<evidence type="ECO:0000256" key="7">
    <source>
        <dbReference type="ARBA" id="ARBA00022679"/>
    </source>
</evidence>
<dbReference type="Gene3D" id="3.20.20.70">
    <property type="entry name" value="Aldolase class I"/>
    <property type="match status" value="1"/>
</dbReference>
<evidence type="ECO:0000256" key="3">
    <source>
        <dbReference type="ARBA" id="ARBA00013236"/>
    </source>
</evidence>
<keyword evidence="15" id="KW-1185">Reference proteome</keyword>
<feature type="region of interest" description="Disordered" evidence="10">
    <location>
        <begin position="393"/>
        <end position="415"/>
    </location>
</feature>
<dbReference type="InterPro" id="IPR041619">
    <property type="entry name" value="NAPRTase_C"/>
</dbReference>
<evidence type="ECO:0000313" key="15">
    <source>
        <dbReference type="Proteomes" id="UP001595998"/>
    </source>
</evidence>
<evidence type="ECO:0000256" key="6">
    <source>
        <dbReference type="ARBA" id="ARBA00022642"/>
    </source>
</evidence>
<comment type="caution">
    <text evidence="14">The sequence shown here is derived from an EMBL/GenBank/DDBJ whole genome shotgun (WGS) entry which is preliminary data.</text>
</comment>
<dbReference type="RefSeq" id="WP_380040921.1">
    <property type="nucleotide sequence ID" value="NZ_JBHSEH010000022.1"/>
</dbReference>
<keyword evidence="14" id="KW-0328">Glycosyltransferase</keyword>
<dbReference type="PANTHER" id="PTHR11098">
    <property type="entry name" value="NICOTINATE PHOSPHORIBOSYLTRANSFERASE"/>
    <property type="match status" value="1"/>
</dbReference>
<dbReference type="InterPro" id="IPR006405">
    <property type="entry name" value="Nic_PRibTrfase_pncB"/>
</dbReference>
<dbReference type="InterPro" id="IPR013785">
    <property type="entry name" value="Aldolase_TIM"/>
</dbReference>
<dbReference type="SUPFAM" id="SSF54675">
    <property type="entry name" value="Nicotinate/Quinolinate PRTase N-terminal domain-like"/>
    <property type="match status" value="1"/>
</dbReference>
<comment type="PTM">
    <text evidence="9">Transiently phosphorylated on a His residue during the reaction cycle. Phosphorylation strongly increases the affinity for substrates and increases the rate of nicotinate D-ribonucleotide production. Dephosphorylation regenerates the low-affinity form of the enzyme, leading to product release.</text>
</comment>
<evidence type="ECO:0000256" key="4">
    <source>
        <dbReference type="ARBA" id="ARBA00022553"/>
    </source>
</evidence>
<evidence type="ECO:0000256" key="2">
    <source>
        <dbReference type="ARBA" id="ARBA00010897"/>
    </source>
</evidence>
<dbReference type="Pfam" id="PF17956">
    <property type="entry name" value="NAPRTase_C"/>
    <property type="match status" value="1"/>
</dbReference>
<dbReference type="InterPro" id="IPR041525">
    <property type="entry name" value="N/Namide_PRibTrfase"/>
</dbReference>
<comment type="pathway">
    <text evidence="1 9">Cofactor biosynthesis; NAD(+) biosynthesis; nicotinate D-ribonucleotide from nicotinate: step 1/1.</text>
</comment>
<dbReference type="InterPro" id="IPR007229">
    <property type="entry name" value="Nic_PRibTrfase-Fam"/>
</dbReference>
<dbReference type="InterPro" id="IPR040727">
    <property type="entry name" value="NAPRTase_N"/>
</dbReference>
<reference evidence="15" key="1">
    <citation type="journal article" date="2019" name="Int. J. Syst. Evol. Microbiol.">
        <title>The Global Catalogue of Microorganisms (GCM) 10K type strain sequencing project: providing services to taxonomists for standard genome sequencing and annotation.</title>
        <authorList>
            <consortium name="The Broad Institute Genomics Platform"/>
            <consortium name="The Broad Institute Genome Sequencing Center for Infectious Disease"/>
            <person name="Wu L."/>
            <person name="Ma J."/>
        </authorList>
    </citation>
    <scope>NUCLEOTIDE SEQUENCE [LARGE SCALE GENOMIC DNA]</scope>
    <source>
        <strain evidence="15">CCUG 56029</strain>
    </source>
</reference>
<comment type="catalytic activity">
    <reaction evidence="8 9">
        <text>5-phospho-alpha-D-ribose 1-diphosphate + nicotinate + ATP + H2O = nicotinate beta-D-ribonucleotide + ADP + phosphate + diphosphate</text>
        <dbReference type="Rhea" id="RHEA:36163"/>
        <dbReference type="ChEBI" id="CHEBI:15377"/>
        <dbReference type="ChEBI" id="CHEBI:30616"/>
        <dbReference type="ChEBI" id="CHEBI:32544"/>
        <dbReference type="ChEBI" id="CHEBI:33019"/>
        <dbReference type="ChEBI" id="CHEBI:43474"/>
        <dbReference type="ChEBI" id="CHEBI:57502"/>
        <dbReference type="ChEBI" id="CHEBI:58017"/>
        <dbReference type="ChEBI" id="CHEBI:456216"/>
        <dbReference type="EC" id="6.3.4.21"/>
    </reaction>
</comment>
<dbReference type="NCBIfam" id="TIGR01513">
    <property type="entry name" value="NAPRTase_put"/>
    <property type="match status" value="1"/>
</dbReference>
<dbReference type="Gene3D" id="3.20.140.10">
    <property type="entry name" value="nicotinate phosphoribosyltransferase"/>
    <property type="match status" value="1"/>
</dbReference>
<evidence type="ECO:0000256" key="5">
    <source>
        <dbReference type="ARBA" id="ARBA00022598"/>
    </source>
</evidence>